<gene>
    <name evidence="1" type="ORF">P4826_08155</name>
</gene>
<evidence type="ECO:0000313" key="1">
    <source>
        <dbReference type="EMBL" id="WOO34017.1"/>
    </source>
</evidence>
<keyword evidence="2" id="KW-1185">Reference proteome</keyword>
<sequence length="80" mass="8905">MRRLLYRIAVSLPRLFEGQHLIRESGAIKQRCWRELGYEKQPVFDGDLPAFLMVDGDGYPVALSSPADPVVGPAKPSQPP</sequence>
<dbReference type="RefSeq" id="WP_317703345.1">
    <property type="nucleotide sequence ID" value="NZ_CP136921.1"/>
</dbReference>
<protein>
    <submittedName>
        <fullName evidence="1">Uncharacterized protein</fullName>
    </submittedName>
</protein>
<proteinExistence type="predicted"/>
<dbReference type="EMBL" id="CP136921">
    <property type="protein sequence ID" value="WOO34017.1"/>
    <property type="molecule type" value="Genomic_DNA"/>
</dbReference>
<dbReference type="Proteomes" id="UP001303211">
    <property type="component" value="Chromosome"/>
</dbReference>
<accession>A0ABZ0J6Y5</accession>
<reference evidence="1 2" key="1">
    <citation type="submission" date="2023-03" db="EMBL/GenBank/DDBJ databases">
        <title>Diaphorobacter basophil sp. nov., isolated from a sewage-treatment plant.</title>
        <authorList>
            <person name="Yang K."/>
        </authorList>
    </citation>
    <scope>NUCLEOTIDE SEQUENCE [LARGE SCALE GENOMIC DNA]</scope>
    <source>
        <strain evidence="1 2">Y-1</strain>
    </source>
</reference>
<evidence type="ECO:0000313" key="2">
    <source>
        <dbReference type="Proteomes" id="UP001303211"/>
    </source>
</evidence>
<organism evidence="1 2">
    <name type="scientific">Diaphorobacter limosus</name>
    <dbReference type="NCBI Taxonomy" id="3036128"/>
    <lineage>
        <taxon>Bacteria</taxon>
        <taxon>Pseudomonadati</taxon>
        <taxon>Pseudomonadota</taxon>
        <taxon>Betaproteobacteria</taxon>
        <taxon>Burkholderiales</taxon>
        <taxon>Comamonadaceae</taxon>
        <taxon>Diaphorobacter</taxon>
    </lineage>
</organism>
<name>A0ABZ0J6Y5_9BURK</name>